<sequence length="413" mass="45399">MLQIKSTAIGPVLKADRALAPDLARGVMLLFIALANCAGFFFASAPGVELTPQGSERIYNLFSFMFIHARTYPMFAFMFGYGMIQLALRQQAAGKTSNEVRNLLLRRNFWLLIFGLVHGILLYSGDVLGAYGVAGLVFTLLLLNRSNRIYRLVFWYLGFLVIYCLVIGIWIVSGFTNGSAETSSIVTSPFPSALSPSYPASLSARLGEWPIHTVYMASSFIIIWLGAWTARKRILEHPANHLWLLVWCSTIGIVVAAIAGLPMGLLNIGVLHSDAGTASLIKMLHETTGVFGGVGYVSIFGLIAYAMSKAPTRSENRIVRAITALGQRSLSGYLFQSIVWLIIISPFALNLGARFERLTFIAAVAAAIAWIVSLIGAYIMDHYGIRGWAEILLRRLIYGRRTVSSSDVKKDTR</sequence>
<dbReference type="Pfam" id="PF04235">
    <property type="entry name" value="DUF418"/>
    <property type="match status" value="1"/>
</dbReference>
<feature type="domain" description="DUF418" evidence="2">
    <location>
        <begin position="230"/>
        <end position="399"/>
    </location>
</feature>
<reference evidence="3 4" key="1">
    <citation type="submission" date="2022-09" db="EMBL/GenBank/DDBJ databases">
        <authorList>
            <person name="Han X.L."/>
            <person name="Wang Q."/>
            <person name="Lu T."/>
        </authorList>
    </citation>
    <scope>NUCLEOTIDE SEQUENCE [LARGE SCALE GENOMIC DNA]</scope>
    <source>
        <strain evidence="3 4">WQ 127069</strain>
    </source>
</reference>
<feature type="transmembrane region" description="Helical" evidence="1">
    <location>
        <begin position="128"/>
        <end position="145"/>
    </location>
</feature>
<protein>
    <submittedName>
        <fullName evidence="3">DUF418 domain-containing protein</fullName>
    </submittedName>
</protein>
<proteinExistence type="predicted"/>
<feature type="transmembrane region" description="Helical" evidence="1">
    <location>
        <begin position="288"/>
        <end position="308"/>
    </location>
</feature>
<gene>
    <name evidence="3" type="ORF">OB236_23715</name>
</gene>
<evidence type="ECO:0000256" key="1">
    <source>
        <dbReference type="SAM" id="Phobius"/>
    </source>
</evidence>
<feature type="transmembrane region" description="Helical" evidence="1">
    <location>
        <begin position="209"/>
        <end position="230"/>
    </location>
</feature>
<name>A0ABT2UKF3_9BACL</name>
<feature type="transmembrane region" description="Helical" evidence="1">
    <location>
        <begin position="242"/>
        <end position="268"/>
    </location>
</feature>
<evidence type="ECO:0000259" key="2">
    <source>
        <dbReference type="Pfam" id="PF04235"/>
    </source>
</evidence>
<keyword evidence="1" id="KW-1133">Transmembrane helix</keyword>
<keyword evidence="1" id="KW-0812">Transmembrane</keyword>
<feature type="transmembrane region" description="Helical" evidence="1">
    <location>
        <begin position="104"/>
        <end position="122"/>
    </location>
</feature>
<dbReference type="Proteomes" id="UP001652445">
    <property type="component" value="Unassembled WGS sequence"/>
</dbReference>
<keyword evidence="1" id="KW-0472">Membrane</keyword>
<dbReference type="PANTHER" id="PTHR30590:SF2">
    <property type="entry name" value="INNER MEMBRANE PROTEIN"/>
    <property type="match status" value="1"/>
</dbReference>
<comment type="caution">
    <text evidence="3">The sequence shown here is derived from an EMBL/GenBank/DDBJ whole genome shotgun (WGS) entry which is preliminary data.</text>
</comment>
<dbReference type="InterPro" id="IPR007349">
    <property type="entry name" value="DUF418"/>
</dbReference>
<feature type="transmembrane region" description="Helical" evidence="1">
    <location>
        <begin position="152"/>
        <end position="172"/>
    </location>
</feature>
<dbReference type="EMBL" id="JAOQIO010000092">
    <property type="protein sequence ID" value="MCU6795121.1"/>
    <property type="molecule type" value="Genomic_DNA"/>
</dbReference>
<keyword evidence="4" id="KW-1185">Reference proteome</keyword>
<accession>A0ABT2UKF3</accession>
<feature type="transmembrane region" description="Helical" evidence="1">
    <location>
        <begin position="62"/>
        <end position="84"/>
    </location>
</feature>
<feature type="transmembrane region" description="Helical" evidence="1">
    <location>
        <begin position="23"/>
        <end position="42"/>
    </location>
</feature>
<evidence type="ECO:0000313" key="4">
    <source>
        <dbReference type="Proteomes" id="UP001652445"/>
    </source>
</evidence>
<organism evidence="3 4">
    <name type="scientific">Paenibacillus baimaensis</name>
    <dbReference type="NCBI Taxonomy" id="2982185"/>
    <lineage>
        <taxon>Bacteria</taxon>
        <taxon>Bacillati</taxon>
        <taxon>Bacillota</taxon>
        <taxon>Bacilli</taxon>
        <taxon>Bacillales</taxon>
        <taxon>Paenibacillaceae</taxon>
        <taxon>Paenibacillus</taxon>
    </lineage>
</organism>
<dbReference type="PANTHER" id="PTHR30590">
    <property type="entry name" value="INNER MEMBRANE PROTEIN"/>
    <property type="match status" value="1"/>
</dbReference>
<feature type="transmembrane region" description="Helical" evidence="1">
    <location>
        <begin position="329"/>
        <end position="348"/>
    </location>
</feature>
<evidence type="ECO:0000313" key="3">
    <source>
        <dbReference type="EMBL" id="MCU6795121.1"/>
    </source>
</evidence>
<dbReference type="InterPro" id="IPR052529">
    <property type="entry name" value="Bact_Transport_Assoc"/>
</dbReference>
<feature type="transmembrane region" description="Helical" evidence="1">
    <location>
        <begin position="360"/>
        <end position="380"/>
    </location>
</feature>